<sequence>MTRAAADVRRAVEGDLAAIAALEACAFPGLSYPYFVLRQLFDVHSHLMLVTAGAEGLRGYVLLAGDGGGQSWLLSLAVHRSHRRQGHGRRLLDAVLGLADDRGLGAVRLSVEPDNHPALRLYHAAGFCLVERRPGYLGSGHDRLLMAREAPRRTPCSPGG</sequence>
<evidence type="ECO:0000256" key="2">
    <source>
        <dbReference type="ARBA" id="ARBA00023315"/>
    </source>
</evidence>
<keyword evidence="2 4" id="KW-0012">Acyltransferase</keyword>
<comment type="caution">
    <text evidence="4">The sequence shown here is derived from an EMBL/GenBank/DDBJ whole genome shotgun (WGS) entry which is preliminary data.</text>
</comment>
<dbReference type="EMBL" id="JAZEWV010000009">
    <property type="protein sequence ID" value="MEE4543042.1"/>
    <property type="molecule type" value="Genomic_DNA"/>
</dbReference>
<dbReference type="InterPro" id="IPR050680">
    <property type="entry name" value="YpeA/RimI_acetyltransf"/>
</dbReference>
<keyword evidence="1 4" id="KW-0808">Transferase</keyword>
<gene>
    <name evidence="4" type="ORF">V2S66_13825</name>
</gene>
<dbReference type="EC" id="2.3.1.-" evidence="4"/>
<dbReference type="CDD" id="cd04301">
    <property type="entry name" value="NAT_SF"/>
    <property type="match status" value="1"/>
</dbReference>
<reference evidence="4 5" key="1">
    <citation type="submission" date="2023-12" db="EMBL/GenBank/DDBJ databases">
        <title>Streptomyces sp. V4-01.</title>
        <authorList>
            <person name="Somphong A."/>
            <person name="Phongsopitanun W."/>
        </authorList>
    </citation>
    <scope>NUCLEOTIDE SEQUENCE [LARGE SCALE GENOMIC DNA]</scope>
    <source>
        <strain evidence="4 5">V4-01</strain>
    </source>
</reference>
<dbReference type="InterPro" id="IPR016181">
    <property type="entry name" value="Acyl_CoA_acyltransferase"/>
</dbReference>
<organism evidence="4 5">
    <name type="scientific">Actinacidiphila polyblastidii</name>
    <dbReference type="NCBI Taxonomy" id="3110430"/>
    <lineage>
        <taxon>Bacteria</taxon>
        <taxon>Bacillati</taxon>
        <taxon>Actinomycetota</taxon>
        <taxon>Actinomycetes</taxon>
        <taxon>Kitasatosporales</taxon>
        <taxon>Streptomycetaceae</taxon>
        <taxon>Actinacidiphila</taxon>
    </lineage>
</organism>
<accession>A0ABU7PCN3</accession>
<dbReference type="Proteomes" id="UP001344658">
    <property type="component" value="Unassembled WGS sequence"/>
</dbReference>
<dbReference type="RefSeq" id="WP_330795126.1">
    <property type="nucleotide sequence ID" value="NZ_JAZEWV010000009.1"/>
</dbReference>
<dbReference type="SUPFAM" id="SSF55729">
    <property type="entry name" value="Acyl-CoA N-acyltransferases (Nat)"/>
    <property type="match status" value="1"/>
</dbReference>
<dbReference type="Pfam" id="PF00583">
    <property type="entry name" value="Acetyltransf_1"/>
    <property type="match status" value="1"/>
</dbReference>
<evidence type="ECO:0000313" key="5">
    <source>
        <dbReference type="Proteomes" id="UP001344658"/>
    </source>
</evidence>
<dbReference type="PROSITE" id="PS51186">
    <property type="entry name" value="GNAT"/>
    <property type="match status" value="1"/>
</dbReference>
<evidence type="ECO:0000313" key="4">
    <source>
        <dbReference type="EMBL" id="MEE4543042.1"/>
    </source>
</evidence>
<dbReference type="GO" id="GO:0016746">
    <property type="term" value="F:acyltransferase activity"/>
    <property type="evidence" value="ECO:0007669"/>
    <property type="project" value="UniProtKB-KW"/>
</dbReference>
<proteinExistence type="predicted"/>
<evidence type="ECO:0000256" key="1">
    <source>
        <dbReference type="ARBA" id="ARBA00022679"/>
    </source>
</evidence>
<evidence type="ECO:0000259" key="3">
    <source>
        <dbReference type="PROSITE" id="PS51186"/>
    </source>
</evidence>
<dbReference type="PANTHER" id="PTHR43420">
    <property type="entry name" value="ACETYLTRANSFERASE"/>
    <property type="match status" value="1"/>
</dbReference>
<feature type="domain" description="N-acetyltransferase" evidence="3">
    <location>
        <begin position="6"/>
        <end position="151"/>
    </location>
</feature>
<protein>
    <submittedName>
        <fullName evidence="4">N-acetyltransferase</fullName>
        <ecNumber evidence="4">2.3.1.-</ecNumber>
    </submittedName>
</protein>
<keyword evidence="5" id="KW-1185">Reference proteome</keyword>
<name>A0ABU7PCN3_9ACTN</name>
<dbReference type="Gene3D" id="3.40.630.30">
    <property type="match status" value="1"/>
</dbReference>
<dbReference type="PANTHER" id="PTHR43420:SF12">
    <property type="entry name" value="N-ACETYLTRANSFERASE DOMAIN-CONTAINING PROTEIN"/>
    <property type="match status" value="1"/>
</dbReference>
<dbReference type="InterPro" id="IPR000182">
    <property type="entry name" value="GNAT_dom"/>
</dbReference>